<dbReference type="AlphaFoldDB" id="A0A6L6PWB2"/>
<proteinExistence type="predicted"/>
<organism evidence="2 3">
    <name type="scientific">Pseudoduganella ginsengisoli</name>
    <dbReference type="NCBI Taxonomy" id="1462440"/>
    <lineage>
        <taxon>Bacteria</taxon>
        <taxon>Pseudomonadati</taxon>
        <taxon>Pseudomonadota</taxon>
        <taxon>Betaproteobacteria</taxon>
        <taxon>Burkholderiales</taxon>
        <taxon>Oxalobacteraceae</taxon>
        <taxon>Telluria group</taxon>
        <taxon>Pseudoduganella</taxon>
    </lineage>
</organism>
<dbReference type="RefSeq" id="WP_155438090.1">
    <property type="nucleotide sequence ID" value="NZ_WNLA01000002.1"/>
</dbReference>
<name>A0A6L6PWB2_9BURK</name>
<dbReference type="EMBL" id="WNLA01000002">
    <property type="protein sequence ID" value="MTW01715.1"/>
    <property type="molecule type" value="Genomic_DNA"/>
</dbReference>
<evidence type="ECO:0000313" key="2">
    <source>
        <dbReference type="EMBL" id="MTW01715.1"/>
    </source>
</evidence>
<evidence type="ECO:0000256" key="1">
    <source>
        <dbReference type="SAM" id="MobiDB-lite"/>
    </source>
</evidence>
<reference evidence="2 3" key="1">
    <citation type="submission" date="2019-11" db="EMBL/GenBank/DDBJ databases">
        <title>Type strains purchased from KCTC, JCM and DSMZ.</title>
        <authorList>
            <person name="Lu H."/>
        </authorList>
    </citation>
    <scope>NUCLEOTIDE SEQUENCE [LARGE SCALE GENOMIC DNA]</scope>
    <source>
        <strain evidence="2 3">KCTC 42409</strain>
    </source>
</reference>
<keyword evidence="3" id="KW-1185">Reference proteome</keyword>
<dbReference type="Proteomes" id="UP000484015">
    <property type="component" value="Unassembled WGS sequence"/>
</dbReference>
<evidence type="ECO:0000313" key="3">
    <source>
        <dbReference type="Proteomes" id="UP000484015"/>
    </source>
</evidence>
<sequence>METTTQRVAAAGNAQGPGRGGRASLPEPSHGAPAAPDNERIRELLGWGLIASNGRHHGCSRH</sequence>
<gene>
    <name evidence="2" type="ORF">GM668_06385</name>
</gene>
<protein>
    <submittedName>
        <fullName evidence="2">Uncharacterized protein</fullName>
    </submittedName>
</protein>
<feature type="region of interest" description="Disordered" evidence="1">
    <location>
        <begin position="1"/>
        <end position="38"/>
    </location>
</feature>
<comment type="caution">
    <text evidence="2">The sequence shown here is derived from an EMBL/GenBank/DDBJ whole genome shotgun (WGS) entry which is preliminary data.</text>
</comment>
<accession>A0A6L6PWB2</accession>